<gene>
    <name evidence="1" type="ORF">FTUN_0755</name>
</gene>
<proteinExistence type="predicted"/>
<reference evidence="2" key="1">
    <citation type="submission" date="2020-05" db="EMBL/GenBank/DDBJ databases">
        <title>Frigoriglobus tundricola gen. nov., sp. nov., a psychrotolerant cellulolytic planctomycete of the family Gemmataceae with two divergent copies of 16S rRNA gene.</title>
        <authorList>
            <person name="Kulichevskaya I.S."/>
            <person name="Ivanova A.A."/>
            <person name="Naumoff D.G."/>
            <person name="Beletsky A.V."/>
            <person name="Rijpstra W.I.C."/>
            <person name="Sinninghe Damste J.S."/>
            <person name="Mardanov A.V."/>
            <person name="Ravin N.V."/>
            <person name="Dedysh S.N."/>
        </authorList>
    </citation>
    <scope>NUCLEOTIDE SEQUENCE [LARGE SCALE GENOMIC DNA]</scope>
    <source>
        <strain evidence="2">PL17</strain>
    </source>
</reference>
<dbReference type="EMBL" id="CP053452">
    <property type="protein sequence ID" value="QJW93250.1"/>
    <property type="molecule type" value="Genomic_DNA"/>
</dbReference>
<protein>
    <submittedName>
        <fullName evidence="1">Uncharacterized protein</fullName>
    </submittedName>
</protein>
<evidence type="ECO:0000313" key="2">
    <source>
        <dbReference type="Proteomes" id="UP000503447"/>
    </source>
</evidence>
<sequence length="118" mass="13850">MSKVKKKRKTNPQMVAKAERRQQAIEALHKIVSELPKSNCKVSWPSPTTLHVRFFVCNRVYNWYPGTGTVWERETGHFPGKYTTVKEMLDKLLQVIRLAKREKELEQEMDSILAQNYT</sequence>
<dbReference type="AlphaFoldDB" id="A0A6M5YIU4"/>
<dbReference type="RefSeq" id="WP_171469483.1">
    <property type="nucleotide sequence ID" value="NZ_CP053452.2"/>
</dbReference>
<dbReference type="Proteomes" id="UP000503447">
    <property type="component" value="Chromosome"/>
</dbReference>
<evidence type="ECO:0000313" key="1">
    <source>
        <dbReference type="EMBL" id="QJW93250.1"/>
    </source>
</evidence>
<keyword evidence="2" id="KW-1185">Reference proteome</keyword>
<organism evidence="1 2">
    <name type="scientific">Frigoriglobus tundricola</name>
    <dbReference type="NCBI Taxonomy" id="2774151"/>
    <lineage>
        <taxon>Bacteria</taxon>
        <taxon>Pseudomonadati</taxon>
        <taxon>Planctomycetota</taxon>
        <taxon>Planctomycetia</taxon>
        <taxon>Gemmatales</taxon>
        <taxon>Gemmataceae</taxon>
        <taxon>Frigoriglobus</taxon>
    </lineage>
</organism>
<dbReference type="KEGG" id="ftj:FTUN_0755"/>
<accession>A0A6M5YIU4</accession>
<name>A0A6M5YIU4_9BACT</name>